<comment type="caution">
    <text evidence="6">The sequence shown here is derived from an EMBL/GenBank/DDBJ whole genome shotgun (WGS) entry which is preliminary data.</text>
</comment>
<comment type="similarity">
    <text evidence="2">Belongs to the intimin/invasin family.</text>
</comment>
<dbReference type="SMART" id="SM00634">
    <property type="entry name" value="BID_1"/>
    <property type="match status" value="1"/>
</dbReference>
<dbReference type="Pfam" id="PF24517">
    <property type="entry name" value="CBM96"/>
    <property type="match status" value="1"/>
</dbReference>
<dbReference type="GO" id="GO:0005576">
    <property type="term" value="C:extracellular region"/>
    <property type="evidence" value="ECO:0007669"/>
    <property type="project" value="UniProtKB-SubCell"/>
</dbReference>
<keyword evidence="3" id="KW-0964">Secreted</keyword>
<keyword evidence="4" id="KW-0732">Signal</keyword>
<accession>X1N261</accession>
<dbReference type="InterPro" id="IPR055372">
    <property type="entry name" value="CBM96"/>
</dbReference>
<dbReference type="NCBIfam" id="NF033679">
    <property type="entry name" value="DNRLRE_dom"/>
    <property type="match status" value="1"/>
</dbReference>
<dbReference type="SUPFAM" id="SSF49373">
    <property type="entry name" value="Invasin/intimin cell-adhesion fragments"/>
    <property type="match status" value="1"/>
</dbReference>
<dbReference type="Pfam" id="PF02369">
    <property type="entry name" value="Big_1"/>
    <property type="match status" value="1"/>
</dbReference>
<dbReference type="Gene3D" id="2.60.120.970">
    <property type="match status" value="1"/>
</dbReference>
<feature type="non-terminal residue" evidence="6">
    <location>
        <position position="219"/>
    </location>
</feature>
<evidence type="ECO:0000313" key="6">
    <source>
        <dbReference type="EMBL" id="GAI12679.1"/>
    </source>
</evidence>
<feature type="domain" description="Big-1" evidence="5">
    <location>
        <begin position="1"/>
        <end position="95"/>
    </location>
</feature>
<name>X1N261_9ZZZZ</name>
<dbReference type="PROSITE" id="PS51127">
    <property type="entry name" value="BIG1"/>
    <property type="match status" value="1"/>
</dbReference>
<evidence type="ECO:0000256" key="3">
    <source>
        <dbReference type="ARBA" id="ARBA00022525"/>
    </source>
</evidence>
<dbReference type="InterPro" id="IPR013783">
    <property type="entry name" value="Ig-like_fold"/>
</dbReference>
<evidence type="ECO:0000256" key="4">
    <source>
        <dbReference type="ARBA" id="ARBA00022729"/>
    </source>
</evidence>
<evidence type="ECO:0000259" key="5">
    <source>
        <dbReference type="PROSITE" id="PS51127"/>
    </source>
</evidence>
<organism evidence="6">
    <name type="scientific">marine sediment metagenome</name>
    <dbReference type="NCBI Taxonomy" id="412755"/>
    <lineage>
        <taxon>unclassified sequences</taxon>
        <taxon>metagenomes</taxon>
        <taxon>ecological metagenomes</taxon>
    </lineage>
</organism>
<dbReference type="AlphaFoldDB" id="X1N261"/>
<reference evidence="6" key="1">
    <citation type="journal article" date="2014" name="Front. Microbiol.">
        <title>High frequency of phylogenetically diverse reductive dehalogenase-homologous genes in deep subseafloor sedimentary metagenomes.</title>
        <authorList>
            <person name="Kawai M."/>
            <person name="Futagami T."/>
            <person name="Toyoda A."/>
            <person name="Takaki Y."/>
            <person name="Nishi S."/>
            <person name="Hori S."/>
            <person name="Arai W."/>
            <person name="Tsubouchi T."/>
            <person name="Morono Y."/>
            <person name="Uchiyama I."/>
            <person name="Ito T."/>
            <person name="Fujiyama A."/>
            <person name="Inagaki F."/>
            <person name="Takami H."/>
        </authorList>
    </citation>
    <scope>NUCLEOTIDE SEQUENCE</scope>
    <source>
        <strain evidence="6">Expedition CK06-06</strain>
    </source>
</reference>
<sequence length="219" mass="23367">MDLSPPTFTVSSGGNVTLTATLTSNGNPLEGKVVAFTATNGSASPNSGTTDSDGKVSVTYTAPEVSAQTSVTVTASTDPIGYQASSAISSGTIEVTQLLAPTDDAHVAEGYPGNNYSDTVLYLQSYTADYKNERIFLKFDLSSIPSNAEIVQAKLHLYSWKGRYANVVAQCRAVQDDTWGETTSTWNSQPAYGEVLDTVLLQELAAENKWHSWDVTSFV</sequence>
<dbReference type="Gene3D" id="2.60.40.10">
    <property type="entry name" value="Immunoglobulins"/>
    <property type="match status" value="1"/>
</dbReference>
<evidence type="ECO:0000256" key="2">
    <source>
        <dbReference type="ARBA" id="ARBA00010116"/>
    </source>
</evidence>
<proteinExistence type="inferred from homology"/>
<protein>
    <recommendedName>
        <fullName evidence="5">Big-1 domain-containing protein</fullName>
    </recommendedName>
</protein>
<gene>
    <name evidence="6" type="ORF">S06H3_15792</name>
</gene>
<comment type="subcellular location">
    <subcellularLocation>
        <location evidence="1">Secreted</location>
    </subcellularLocation>
</comment>
<dbReference type="InterPro" id="IPR003344">
    <property type="entry name" value="Big_1_dom"/>
</dbReference>
<evidence type="ECO:0000256" key="1">
    <source>
        <dbReference type="ARBA" id="ARBA00004613"/>
    </source>
</evidence>
<dbReference type="EMBL" id="BARV01007783">
    <property type="protein sequence ID" value="GAI12679.1"/>
    <property type="molecule type" value="Genomic_DNA"/>
</dbReference>
<dbReference type="InterPro" id="IPR008964">
    <property type="entry name" value="Invasin/intimin_cell_adhesion"/>
</dbReference>